<accession>A0ABW4J6V8</accession>
<evidence type="ECO:0000259" key="4">
    <source>
        <dbReference type="PROSITE" id="PS51071"/>
    </source>
</evidence>
<keyword evidence="2" id="KW-0238">DNA-binding</keyword>
<protein>
    <submittedName>
        <fullName evidence="6">MurR/RpiR family transcriptional regulator</fullName>
    </submittedName>
</protein>
<keyword evidence="1" id="KW-0805">Transcription regulation</keyword>
<dbReference type="PANTHER" id="PTHR30514:SF1">
    <property type="entry name" value="HTH-TYPE TRANSCRIPTIONAL REGULATOR HEXR-RELATED"/>
    <property type="match status" value="1"/>
</dbReference>
<dbReference type="InterPro" id="IPR000281">
    <property type="entry name" value="HTH_RpiR"/>
</dbReference>
<dbReference type="Pfam" id="PF01418">
    <property type="entry name" value="HTH_6"/>
    <property type="match status" value="1"/>
</dbReference>
<dbReference type="PANTHER" id="PTHR30514">
    <property type="entry name" value="GLUCOKINASE"/>
    <property type="match status" value="1"/>
</dbReference>
<evidence type="ECO:0000256" key="3">
    <source>
        <dbReference type="ARBA" id="ARBA00023163"/>
    </source>
</evidence>
<dbReference type="RefSeq" id="WP_125715415.1">
    <property type="nucleotide sequence ID" value="NZ_JBHTOP010000007.1"/>
</dbReference>
<reference evidence="7" key="1">
    <citation type="journal article" date="2019" name="Int. J. Syst. Evol. Microbiol.">
        <title>The Global Catalogue of Microorganisms (GCM) 10K type strain sequencing project: providing services to taxonomists for standard genome sequencing and annotation.</title>
        <authorList>
            <consortium name="The Broad Institute Genomics Platform"/>
            <consortium name="The Broad Institute Genome Sequencing Center for Infectious Disease"/>
            <person name="Wu L."/>
            <person name="Ma J."/>
        </authorList>
    </citation>
    <scope>NUCLEOTIDE SEQUENCE [LARGE SCALE GENOMIC DNA]</scope>
    <source>
        <strain evidence="7">CCM 8896</strain>
    </source>
</reference>
<gene>
    <name evidence="6" type="ORF">ACFQ5M_04710</name>
</gene>
<dbReference type="Gene3D" id="3.40.50.10490">
    <property type="entry name" value="Glucose-6-phosphate isomerase like protein, domain 1"/>
    <property type="match status" value="1"/>
</dbReference>
<dbReference type="InterPro" id="IPR036388">
    <property type="entry name" value="WH-like_DNA-bd_sf"/>
</dbReference>
<keyword evidence="7" id="KW-1185">Reference proteome</keyword>
<dbReference type="EMBL" id="JBHTOP010000007">
    <property type="protein sequence ID" value="MFD1671391.1"/>
    <property type="molecule type" value="Genomic_DNA"/>
</dbReference>
<proteinExistence type="predicted"/>
<dbReference type="PROSITE" id="PS51071">
    <property type="entry name" value="HTH_RPIR"/>
    <property type="match status" value="1"/>
</dbReference>
<dbReference type="InterPro" id="IPR001347">
    <property type="entry name" value="SIS_dom"/>
</dbReference>
<dbReference type="PROSITE" id="PS51464">
    <property type="entry name" value="SIS"/>
    <property type="match status" value="1"/>
</dbReference>
<evidence type="ECO:0000313" key="7">
    <source>
        <dbReference type="Proteomes" id="UP001597267"/>
    </source>
</evidence>
<feature type="domain" description="HTH rpiR-type" evidence="4">
    <location>
        <begin position="2"/>
        <end position="78"/>
    </location>
</feature>
<keyword evidence="3" id="KW-0804">Transcription</keyword>
<dbReference type="Gene3D" id="1.10.10.10">
    <property type="entry name" value="Winged helix-like DNA-binding domain superfamily/Winged helix DNA-binding domain"/>
    <property type="match status" value="1"/>
</dbReference>
<dbReference type="CDD" id="cd05013">
    <property type="entry name" value="SIS_RpiR"/>
    <property type="match status" value="1"/>
</dbReference>
<dbReference type="Pfam" id="PF01380">
    <property type="entry name" value="SIS"/>
    <property type="match status" value="1"/>
</dbReference>
<dbReference type="Proteomes" id="UP001597267">
    <property type="component" value="Unassembled WGS sequence"/>
</dbReference>
<evidence type="ECO:0000313" key="6">
    <source>
        <dbReference type="EMBL" id="MFD1671391.1"/>
    </source>
</evidence>
<evidence type="ECO:0000256" key="2">
    <source>
        <dbReference type="ARBA" id="ARBA00023125"/>
    </source>
</evidence>
<dbReference type="InterPro" id="IPR009057">
    <property type="entry name" value="Homeodomain-like_sf"/>
</dbReference>
<comment type="caution">
    <text evidence="6">The sequence shown here is derived from an EMBL/GenBank/DDBJ whole genome shotgun (WGS) entry which is preliminary data.</text>
</comment>
<evidence type="ECO:0000256" key="1">
    <source>
        <dbReference type="ARBA" id="ARBA00023015"/>
    </source>
</evidence>
<evidence type="ECO:0000259" key="5">
    <source>
        <dbReference type="PROSITE" id="PS51464"/>
    </source>
</evidence>
<dbReference type="SUPFAM" id="SSF46689">
    <property type="entry name" value="Homeodomain-like"/>
    <property type="match status" value="1"/>
</dbReference>
<dbReference type="InterPro" id="IPR047640">
    <property type="entry name" value="RpiR-like"/>
</dbReference>
<dbReference type="InterPro" id="IPR035472">
    <property type="entry name" value="RpiR-like_SIS"/>
</dbReference>
<dbReference type="InterPro" id="IPR046348">
    <property type="entry name" value="SIS_dom_sf"/>
</dbReference>
<dbReference type="SUPFAM" id="SSF53697">
    <property type="entry name" value="SIS domain"/>
    <property type="match status" value="1"/>
</dbReference>
<feature type="domain" description="SIS" evidence="5">
    <location>
        <begin position="121"/>
        <end position="262"/>
    </location>
</feature>
<sequence>MPNFQLQLQIYHDKLSIRELDLADYLTKNQAEASRLSISKLSEKTGISIATISRFAKKLGYTNFQSMRVALTQDPENPVKLFEEIDLNDSTLAMAQKMFTSNIEALKMTAINLDSDELKTAVKLIIQCQRLGIYGLGASNIVALDGYHKFLKTAINVLYAADYHMQLMSITHLSSKDVAIIISQSGEDRDALTLANTAHKHHVPLIVITSVPTSRLARLADVYFVSVAEESRYRTEALHALIAQMSLMDTLFMVSAVNTDEKTALLFQEIQQQIKKTRH</sequence>
<name>A0ABW4J6V8_9LACO</name>
<organism evidence="6 7">
    <name type="scientific">Agrilactobacillus yilanensis</name>
    <dbReference type="NCBI Taxonomy" id="2485997"/>
    <lineage>
        <taxon>Bacteria</taxon>
        <taxon>Bacillati</taxon>
        <taxon>Bacillota</taxon>
        <taxon>Bacilli</taxon>
        <taxon>Lactobacillales</taxon>
        <taxon>Lactobacillaceae</taxon>
        <taxon>Agrilactobacillus</taxon>
    </lineage>
</organism>